<proteinExistence type="predicted"/>
<sequence length="447" mass="47729">MGGMDDRAAGAEALKRLRKRRGLSLAGLARALTGIAQSLHHPPLPAIASVQRSVARWEAEKPMLPDERYQLLLAHLYARTPAGELQLGVGSDFTECLQALGLLGESERRTAELRTTVLRAATESGGGMLALLAPGIQASLATALADPSQADDHTVTGLASVVTDVNVQVGSLPMVRLQLLLAPVVEASRRLLAGPIPEPLAPQLREAAVAASTLAGRLAFETRDDAASRAFYTEATREATLLGTPWRQAGVHMSHALTTLYSTQGLDSARHLVDQAVRTARTGESNLVRARAHALQAELAARAGHDRQAQTALGLAWYDMDTDHASDPAPTSFTAGHLAGFEGVCELHVGDPVKAHTQFARSAAALTAPREQVQRAIVTTDQALARIRLGEPWAAAELLHQCVAAASSTGGRVPALRLRRARQELRPWRREDWVANLDDHLMDVLGA</sequence>
<dbReference type="EMBL" id="BNBC01000065">
    <property type="protein sequence ID" value="GHF13655.1"/>
    <property type="molecule type" value="Genomic_DNA"/>
</dbReference>
<dbReference type="AlphaFoldDB" id="A0A919AM09"/>
<comment type="caution">
    <text evidence="1">The sequence shown here is derived from an EMBL/GenBank/DDBJ whole genome shotgun (WGS) entry which is preliminary data.</text>
</comment>
<reference evidence="1" key="2">
    <citation type="submission" date="2020-09" db="EMBL/GenBank/DDBJ databases">
        <authorList>
            <person name="Sun Q."/>
            <person name="Ohkuma M."/>
        </authorList>
    </citation>
    <scope>NUCLEOTIDE SEQUENCE</scope>
    <source>
        <strain evidence="1">JCM 3302</strain>
    </source>
</reference>
<keyword evidence="2" id="KW-1185">Reference proteome</keyword>
<dbReference type="Proteomes" id="UP000641386">
    <property type="component" value="Unassembled WGS sequence"/>
</dbReference>
<reference evidence="1" key="1">
    <citation type="journal article" date="2014" name="Int. J. Syst. Evol. Microbiol.">
        <title>Complete genome sequence of Corynebacterium casei LMG S-19264T (=DSM 44701T), isolated from a smear-ripened cheese.</title>
        <authorList>
            <consortium name="US DOE Joint Genome Institute (JGI-PGF)"/>
            <person name="Walter F."/>
            <person name="Albersmeier A."/>
            <person name="Kalinowski J."/>
            <person name="Ruckert C."/>
        </authorList>
    </citation>
    <scope>NUCLEOTIDE SEQUENCE</scope>
    <source>
        <strain evidence="1">JCM 3302</strain>
    </source>
</reference>
<protein>
    <submittedName>
        <fullName evidence="1">Uncharacterized protein</fullName>
    </submittedName>
</protein>
<organism evidence="1 2">
    <name type="scientific">Streptomyces spiralis</name>
    <dbReference type="NCBI Taxonomy" id="66376"/>
    <lineage>
        <taxon>Bacteria</taxon>
        <taxon>Bacillati</taxon>
        <taxon>Actinomycetota</taxon>
        <taxon>Actinomycetes</taxon>
        <taxon>Kitasatosporales</taxon>
        <taxon>Streptomycetaceae</taxon>
        <taxon>Streptomyces</taxon>
    </lineage>
</organism>
<evidence type="ECO:0000313" key="1">
    <source>
        <dbReference type="EMBL" id="GHF13655.1"/>
    </source>
</evidence>
<dbReference type="InterPro" id="IPR001387">
    <property type="entry name" value="Cro/C1-type_HTH"/>
</dbReference>
<gene>
    <name evidence="1" type="ORF">GCM10014715_81550</name>
</gene>
<accession>A0A919AM09</accession>
<name>A0A919AM09_9ACTN</name>
<evidence type="ECO:0000313" key="2">
    <source>
        <dbReference type="Proteomes" id="UP000641386"/>
    </source>
</evidence>
<dbReference type="CDD" id="cd00093">
    <property type="entry name" value="HTH_XRE"/>
    <property type="match status" value="1"/>
</dbReference>